<dbReference type="AlphaFoldDB" id="A0A0D2D0I3"/>
<reference evidence="3 4" key="1">
    <citation type="submission" date="2015-01" db="EMBL/GenBank/DDBJ databases">
        <title>The Genome Sequence of Capronia semiimmersa CBS27337.</title>
        <authorList>
            <consortium name="The Broad Institute Genomics Platform"/>
            <person name="Cuomo C."/>
            <person name="de Hoog S."/>
            <person name="Gorbushina A."/>
            <person name="Stielow B."/>
            <person name="Teixiera M."/>
            <person name="Abouelleil A."/>
            <person name="Chapman S.B."/>
            <person name="Priest M."/>
            <person name="Young S.K."/>
            <person name="Wortman J."/>
            <person name="Nusbaum C."/>
            <person name="Birren B."/>
        </authorList>
    </citation>
    <scope>NUCLEOTIDE SEQUENCE [LARGE SCALE GENOMIC DNA]</scope>
    <source>
        <strain evidence="3 4">CBS 27337</strain>
    </source>
</reference>
<dbReference type="HOGENOM" id="CLU_752274_0_0_1"/>
<feature type="compositionally biased region" description="Low complexity" evidence="1">
    <location>
        <begin position="302"/>
        <end position="311"/>
    </location>
</feature>
<sequence>MATWKTRAIQLLTWSEPGFELVSDSAAFHARQTGGLAAPNTRAQAPLFPTEVEALTTKSNVPPFPVTPLPQPAVYIMAPNTEATGRKAKPSTGGEVFLKACIKYAKEKPSIDYDAVAQETGMSVGGAANKVRGFLKELEDAGAAWVKKDGNQATVGAKDVVAAGTKRKRTAKKNAKDDASNDDAAKISEDDIASATEPAKKKQARGKGTIKDKIGMNKDKGKEVVVAVPEKEPAKKKPAHGKAPAKAMQPAPTINSEDEGEELSDAAGKKKVKPAKKRAAPKAKAKTTISAPTSADEDEDVAAASDSAAAETLTKPKPTVVKPFTRKELPAIQLVDVRSKIVKTETVPERKPEPFDLDGDELDSADKE</sequence>
<feature type="region of interest" description="Disordered" evidence="1">
    <location>
        <begin position="165"/>
        <end position="318"/>
    </location>
</feature>
<feature type="compositionally biased region" description="Basic and acidic residues" evidence="1">
    <location>
        <begin position="209"/>
        <end position="235"/>
    </location>
</feature>
<dbReference type="Pfam" id="PF22980">
    <property type="entry name" value="Myb_DNA-bind_8"/>
    <property type="match status" value="1"/>
</dbReference>
<feature type="domain" description="Myb-like DNA-binding" evidence="2">
    <location>
        <begin position="96"/>
        <end position="137"/>
    </location>
</feature>
<evidence type="ECO:0000313" key="3">
    <source>
        <dbReference type="EMBL" id="KIW70951.1"/>
    </source>
</evidence>
<feature type="region of interest" description="Disordered" evidence="1">
    <location>
        <begin position="345"/>
        <end position="368"/>
    </location>
</feature>
<feature type="compositionally biased region" description="Acidic residues" evidence="1">
    <location>
        <begin position="355"/>
        <end position="368"/>
    </location>
</feature>
<dbReference type="InterPro" id="IPR054505">
    <property type="entry name" value="Myb_DNA-bind_8"/>
</dbReference>
<evidence type="ECO:0000259" key="2">
    <source>
        <dbReference type="Pfam" id="PF22980"/>
    </source>
</evidence>
<dbReference type="Proteomes" id="UP000054266">
    <property type="component" value="Unassembled WGS sequence"/>
</dbReference>
<gene>
    <name evidence="3" type="ORF">PV04_03178</name>
</gene>
<proteinExistence type="predicted"/>
<dbReference type="EMBL" id="KN846957">
    <property type="protein sequence ID" value="KIW70951.1"/>
    <property type="molecule type" value="Genomic_DNA"/>
</dbReference>
<accession>A0A0D2D0I3</accession>
<protein>
    <recommendedName>
        <fullName evidence="2">Myb-like DNA-binding domain-containing protein</fullName>
    </recommendedName>
</protein>
<feature type="compositionally biased region" description="Basic and acidic residues" evidence="1">
    <location>
        <begin position="345"/>
        <end position="354"/>
    </location>
</feature>
<dbReference type="STRING" id="5601.A0A0D2D0I3"/>
<feature type="compositionally biased region" description="Basic and acidic residues" evidence="1">
    <location>
        <begin position="174"/>
        <end position="189"/>
    </location>
</feature>
<keyword evidence="4" id="KW-1185">Reference proteome</keyword>
<organism evidence="3 4">
    <name type="scientific">Phialophora macrospora</name>
    <dbReference type="NCBI Taxonomy" id="1851006"/>
    <lineage>
        <taxon>Eukaryota</taxon>
        <taxon>Fungi</taxon>
        <taxon>Dikarya</taxon>
        <taxon>Ascomycota</taxon>
        <taxon>Pezizomycotina</taxon>
        <taxon>Eurotiomycetes</taxon>
        <taxon>Chaetothyriomycetidae</taxon>
        <taxon>Chaetothyriales</taxon>
        <taxon>Herpotrichiellaceae</taxon>
        <taxon>Phialophora</taxon>
    </lineage>
</organism>
<feature type="compositionally biased region" description="Basic residues" evidence="1">
    <location>
        <begin position="269"/>
        <end position="285"/>
    </location>
</feature>
<name>A0A0D2D0I3_9EURO</name>
<evidence type="ECO:0000256" key="1">
    <source>
        <dbReference type="SAM" id="MobiDB-lite"/>
    </source>
</evidence>
<evidence type="ECO:0000313" key="4">
    <source>
        <dbReference type="Proteomes" id="UP000054266"/>
    </source>
</evidence>